<reference evidence="4 5" key="1">
    <citation type="submission" date="2023-07" db="EMBL/GenBank/DDBJ databases">
        <title>Comparative genomics of wheat-associated soil bacteria to identify genetic determinants of phenazine resistance.</title>
        <authorList>
            <person name="Mouncey N."/>
        </authorList>
    </citation>
    <scope>NUCLEOTIDE SEQUENCE [LARGE SCALE GENOMIC DNA]</scope>
    <source>
        <strain evidence="4 5">V2I4</strain>
    </source>
</reference>
<dbReference type="PANTHER" id="PTHR40459:SF1">
    <property type="entry name" value="CONSERVED HYPOTHETICAL ALANINE AND LEUCINE RICH PROTEIN"/>
    <property type="match status" value="1"/>
</dbReference>
<feature type="region of interest" description="Disordered" evidence="1">
    <location>
        <begin position="299"/>
        <end position="327"/>
    </location>
</feature>
<proteinExistence type="predicted"/>
<dbReference type="InterPro" id="IPR019665">
    <property type="entry name" value="OxRdtase/DH_put_Rossmann_dom"/>
</dbReference>
<gene>
    <name evidence="4" type="ORF">QF035_005940</name>
</gene>
<feature type="compositionally biased region" description="Gly residues" evidence="1">
    <location>
        <begin position="303"/>
        <end position="312"/>
    </location>
</feature>
<evidence type="ECO:0000313" key="5">
    <source>
        <dbReference type="Proteomes" id="UP001230328"/>
    </source>
</evidence>
<name>A0ABU0SY30_9ACTN</name>
<feature type="domain" description="DUF2520" evidence="3">
    <location>
        <begin position="149"/>
        <end position="275"/>
    </location>
</feature>
<feature type="domain" description="Putative oxidoreductase/dehydrogenase Rossmann-like" evidence="2">
    <location>
        <begin position="9"/>
        <end position="132"/>
    </location>
</feature>
<dbReference type="InterPro" id="IPR036291">
    <property type="entry name" value="NAD(P)-bd_dom_sf"/>
</dbReference>
<dbReference type="Proteomes" id="UP001230328">
    <property type="component" value="Unassembled WGS sequence"/>
</dbReference>
<dbReference type="EMBL" id="JAUSZI010000002">
    <property type="protein sequence ID" value="MDQ1028358.1"/>
    <property type="molecule type" value="Genomic_DNA"/>
</dbReference>
<dbReference type="SUPFAM" id="SSF51735">
    <property type="entry name" value="NAD(P)-binding Rossmann-fold domains"/>
    <property type="match status" value="1"/>
</dbReference>
<accession>A0ABU0SY30</accession>
<dbReference type="InterPro" id="IPR037108">
    <property type="entry name" value="TM1727-like_C_sf"/>
</dbReference>
<dbReference type="RefSeq" id="WP_307523547.1">
    <property type="nucleotide sequence ID" value="NZ_JAUSZI010000002.1"/>
</dbReference>
<dbReference type="Gene3D" id="1.10.1040.20">
    <property type="entry name" value="ProC-like, C-terminal domain"/>
    <property type="match status" value="1"/>
</dbReference>
<sequence>MSTFPQPDPKDRPARLTVGVVGTGRVGPALAASLQLAGHRPVAASGVSDASRRRAAELLPDVPLVTPEQVLERADLVLLTVPDDALPGLAEGLAETGAVRPGQLIVHTSGRYGTRVLDPMLRAGALPLALHPAMTFTGTPVDVQRLAGCSFGVTAPEELRLAAEALVIEMGGEPEWIAEASRPLYHAALALGANHLVTLVAESMELLRAAGVEAPDRMLGPLLGAALDNALRSGDAAFTGPVARGDAGTVAAHVAELRKHAPQTVAGYLAMARATADRALAHGLLKPELAEDLLGVLANGTAGTAGPGGPNGTDGSNGPDGPEGDAR</sequence>
<evidence type="ECO:0000313" key="4">
    <source>
        <dbReference type="EMBL" id="MDQ1028358.1"/>
    </source>
</evidence>
<dbReference type="Pfam" id="PF10728">
    <property type="entry name" value="DUF2520"/>
    <property type="match status" value="1"/>
</dbReference>
<evidence type="ECO:0000259" key="3">
    <source>
        <dbReference type="Pfam" id="PF10728"/>
    </source>
</evidence>
<dbReference type="InterPro" id="IPR018931">
    <property type="entry name" value="DUF2520"/>
</dbReference>
<dbReference type="InterPro" id="IPR008927">
    <property type="entry name" value="6-PGluconate_DH-like_C_sf"/>
</dbReference>
<keyword evidence="5" id="KW-1185">Reference proteome</keyword>
<dbReference type="PANTHER" id="PTHR40459">
    <property type="entry name" value="CONSERVED HYPOTHETICAL ALANINE AND LEUCINE RICH PROTEIN"/>
    <property type="match status" value="1"/>
</dbReference>
<evidence type="ECO:0000256" key="1">
    <source>
        <dbReference type="SAM" id="MobiDB-lite"/>
    </source>
</evidence>
<dbReference type="Gene3D" id="3.40.50.720">
    <property type="entry name" value="NAD(P)-binding Rossmann-like Domain"/>
    <property type="match status" value="1"/>
</dbReference>
<dbReference type="Pfam" id="PF10727">
    <property type="entry name" value="Rossmann-like"/>
    <property type="match status" value="1"/>
</dbReference>
<evidence type="ECO:0000259" key="2">
    <source>
        <dbReference type="Pfam" id="PF10727"/>
    </source>
</evidence>
<protein>
    <submittedName>
        <fullName evidence="4">Short-subunit dehydrogenase-like oxidoreductase (DUF2520 family)</fullName>
    </submittedName>
</protein>
<comment type="caution">
    <text evidence="4">The sequence shown here is derived from an EMBL/GenBank/DDBJ whole genome shotgun (WGS) entry which is preliminary data.</text>
</comment>
<organism evidence="4 5">
    <name type="scientific">Streptomyces umbrinus</name>
    <dbReference type="NCBI Taxonomy" id="67370"/>
    <lineage>
        <taxon>Bacteria</taxon>
        <taxon>Bacillati</taxon>
        <taxon>Actinomycetota</taxon>
        <taxon>Actinomycetes</taxon>
        <taxon>Kitasatosporales</taxon>
        <taxon>Streptomycetaceae</taxon>
        <taxon>Streptomyces</taxon>
        <taxon>Streptomyces phaeochromogenes group</taxon>
    </lineage>
</organism>
<dbReference type="SUPFAM" id="SSF48179">
    <property type="entry name" value="6-phosphogluconate dehydrogenase C-terminal domain-like"/>
    <property type="match status" value="1"/>
</dbReference>